<protein>
    <submittedName>
        <fullName evidence="2">Uncharacterized protein</fullName>
    </submittedName>
</protein>
<name>A0A1I2E354_9BACT</name>
<organism evidence="2 3">
    <name type="scientific">Spirosoma endophyticum</name>
    <dbReference type="NCBI Taxonomy" id="662367"/>
    <lineage>
        <taxon>Bacteria</taxon>
        <taxon>Pseudomonadati</taxon>
        <taxon>Bacteroidota</taxon>
        <taxon>Cytophagia</taxon>
        <taxon>Cytophagales</taxon>
        <taxon>Cytophagaceae</taxon>
        <taxon>Spirosoma</taxon>
    </lineage>
</organism>
<dbReference type="AlphaFoldDB" id="A0A1I2E354"/>
<dbReference type="Proteomes" id="UP000198598">
    <property type="component" value="Unassembled WGS sequence"/>
</dbReference>
<evidence type="ECO:0000256" key="1">
    <source>
        <dbReference type="SAM" id="SignalP"/>
    </source>
</evidence>
<dbReference type="RefSeq" id="WP_093833055.1">
    <property type="nucleotide sequence ID" value="NZ_FOLQ01000021.1"/>
</dbReference>
<reference evidence="2 3" key="1">
    <citation type="submission" date="2016-10" db="EMBL/GenBank/DDBJ databases">
        <authorList>
            <person name="de Groot N.N."/>
        </authorList>
    </citation>
    <scope>NUCLEOTIDE SEQUENCE [LARGE SCALE GENOMIC DNA]</scope>
    <source>
        <strain evidence="2 3">DSM 26130</strain>
    </source>
</reference>
<sequence length="143" mass="15607">MRISLSLLASLLVVFTAGEGCKNSDTEPCTFAHQVTVDSQCYAGDGLKFTAGDYGDKPLSFEWSIYALKDSSTISGWTPKDEKIRMIASNSFVVPDSLVTNYQRLIVTVGSNCGGLLKYSAHYGFIKKKATTSNCTIWVSQIQ</sequence>
<keyword evidence="3" id="KW-1185">Reference proteome</keyword>
<proteinExistence type="predicted"/>
<dbReference type="OrthoDB" id="956527at2"/>
<accession>A0A1I2E354</accession>
<gene>
    <name evidence="2" type="ORF">SAMN05216167_1212</name>
</gene>
<evidence type="ECO:0000313" key="2">
    <source>
        <dbReference type="EMBL" id="SFE87086.1"/>
    </source>
</evidence>
<keyword evidence="1" id="KW-0732">Signal</keyword>
<feature type="signal peptide" evidence="1">
    <location>
        <begin position="1"/>
        <end position="19"/>
    </location>
</feature>
<dbReference type="EMBL" id="FOLQ01000021">
    <property type="protein sequence ID" value="SFE87086.1"/>
    <property type="molecule type" value="Genomic_DNA"/>
</dbReference>
<feature type="chain" id="PRO_5011704401" evidence="1">
    <location>
        <begin position="20"/>
        <end position="143"/>
    </location>
</feature>
<evidence type="ECO:0000313" key="3">
    <source>
        <dbReference type="Proteomes" id="UP000198598"/>
    </source>
</evidence>